<dbReference type="AlphaFoldDB" id="A0A254N5H5"/>
<evidence type="ECO:0000313" key="1">
    <source>
        <dbReference type="EMBL" id="OWR02092.1"/>
    </source>
</evidence>
<dbReference type="SUPFAM" id="SSF55486">
    <property type="entry name" value="Metalloproteases ('zincins'), catalytic domain"/>
    <property type="match status" value="1"/>
</dbReference>
<evidence type="ECO:0008006" key="3">
    <source>
        <dbReference type="Google" id="ProtNLM"/>
    </source>
</evidence>
<reference evidence="1 2" key="1">
    <citation type="journal article" date="2007" name="Int. J. Syst. Evol. Microbiol.">
        <title>Description of Pelomonas aquatica sp. nov. and Pelomonas puraquae sp. nov., isolated from industrial and haemodialysis water.</title>
        <authorList>
            <person name="Gomila M."/>
            <person name="Bowien B."/>
            <person name="Falsen E."/>
            <person name="Moore E.R."/>
            <person name="Lalucat J."/>
        </authorList>
    </citation>
    <scope>NUCLEOTIDE SEQUENCE [LARGE SCALE GENOMIC DNA]</scope>
    <source>
        <strain evidence="1 2">CCUG 52769</strain>
    </source>
</reference>
<dbReference type="GO" id="GO:0008237">
    <property type="term" value="F:metallopeptidase activity"/>
    <property type="evidence" value="ECO:0007669"/>
    <property type="project" value="InterPro"/>
</dbReference>
<gene>
    <name evidence="1" type="ORF">CDO81_20325</name>
</gene>
<proteinExistence type="predicted"/>
<organism evidence="1 2">
    <name type="scientific">Roseateles puraquae</name>
    <dbReference type="NCBI Taxonomy" id="431059"/>
    <lineage>
        <taxon>Bacteria</taxon>
        <taxon>Pseudomonadati</taxon>
        <taxon>Pseudomonadota</taxon>
        <taxon>Betaproteobacteria</taxon>
        <taxon>Burkholderiales</taxon>
        <taxon>Sphaerotilaceae</taxon>
        <taxon>Roseateles</taxon>
    </lineage>
</organism>
<name>A0A254N5H5_9BURK</name>
<dbReference type="EMBL" id="NISI01000010">
    <property type="protein sequence ID" value="OWR02092.1"/>
    <property type="molecule type" value="Genomic_DNA"/>
</dbReference>
<comment type="caution">
    <text evidence="1">The sequence shown here is derived from an EMBL/GenBank/DDBJ whole genome shotgun (WGS) entry which is preliminary data.</text>
</comment>
<evidence type="ECO:0000313" key="2">
    <source>
        <dbReference type="Proteomes" id="UP000197446"/>
    </source>
</evidence>
<keyword evidence="2" id="KW-1185">Reference proteome</keyword>
<dbReference type="Proteomes" id="UP000197446">
    <property type="component" value="Unassembled WGS sequence"/>
</dbReference>
<accession>A0A254N5H5</accession>
<sequence>MWDLIMAPRAKQQGGRHRRRQWAAGLTLAGLTFLIQAQPVASPPPTAIEGYPTELAEALLQRKQAEDEAIKKTASPGLFSFVATNYAWPNGTKLIVAFQGGNFEIWRDIATIAGQWSSVANISFDFGLNPVARSGRTYSPGDPPSVAQVRIDLTASDARLRWSAVGRQALQPEFNQATMQLGALAQTYPLWTAEDKADVLHEFGHVLGFLHEQQRPECKAEYRLEPGPNGEPTIFDVYLRAYNAPPNWTQANLLLANSYTVSGSAHPDKRSLFLYPTPDDIVPGTINGTKGPCYVREKNKRMSAEDIKRARRDYPFKPGNAFGNFVASNIAPLKALASTQGLSAMGRLTEKLERLELAARPLVYVQVAREEDRATGEQLRRALLQNRYVAPGVEKIARKAIPPKTAEVRYFSPADQQVANDVAALATGELGATTAVPIKLVPRDTTKKQPLEIWLPAR</sequence>
<dbReference type="InterPro" id="IPR024079">
    <property type="entry name" value="MetalloPept_cat_dom_sf"/>
</dbReference>
<dbReference type="Gene3D" id="3.40.390.10">
    <property type="entry name" value="Collagenase (Catalytic Domain)"/>
    <property type="match status" value="1"/>
</dbReference>
<protein>
    <recommendedName>
        <fullName evidence="3">Peptidase metallopeptidase domain-containing protein</fullName>
    </recommendedName>
</protein>